<feature type="domain" description="FAD dependent oxidoreductase" evidence="2">
    <location>
        <begin position="5"/>
        <end position="330"/>
    </location>
</feature>
<evidence type="ECO:0000313" key="4">
    <source>
        <dbReference type="Proteomes" id="UP000064912"/>
    </source>
</evidence>
<proteinExistence type="predicted"/>
<dbReference type="KEGG" id="rsu:NHU_03881"/>
<dbReference type="Proteomes" id="UP000064912">
    <property type="component" value="Chromosome"/>
</dbReference>
<dbReference type="GO" id="GO:0016491">
    <property type="term" value="F:oxidoreductase activity"/>
    <property type="evidence" value="ECO:0007669"/>
    <property type="project" value="UniProtKB-KW"/>
</dbReference>
<dbReference type="PATRIC" id="fig|35806.4.peg.3981"/>
<dbReference type="AlphaFoldDB" id="A0A0D6B815"/>
<reference evidence="3 4" key="1">
    <citation type="submission" date="2015-02" db="EMBL/GenBank/DDBJ databases">
        <title>Genome sequene of Rhodovulum sulfidophilum DSM 2351.</title>
        <authorList>
            <person name="Nagao N."/>
        </authorList>
    </citation>
    <scope>NUCLEOTIDE SEQUENCE [LARGE SCALE GENOMIC DNA]</scope>
    <source>
        <strain evidence="3 4">DSM 2351</strain>
    </source>
</reference>
<dbReference type="PROSITE" id="PS51257">
    <property type="entry name" value="PROKAR_LIPOPROTEIN"/>
    <property type="match status" value="1"/>
</dbReference>
<dbReference type="PANTHER" id="PTHR13847">
    <property type="entry name" value="SARCOSINE DEHYDROGENASE-RELATED"/>
    <property type="match status" value="1"/>
</dbReference>
<evidence type="ECO:0000313" key="3">
    <source>
        <dbReference type="EMBL" id="BAQ71005.1"/>
    </source>
</evidence>
<dbReference type="SUPFAM" id="SSF51971">
    <property type="entry name" value="Nucleotide-binding domain"/>
    <property type="match status" value="1"/>
</dbReference>
<dbReference type="Gene3D" id="3.50.50.60">
    <property type="entry name" value="FAD/NAD(P)-binding domain"/>
    <property type="match status" value="2"/>
</dbReference>
<name>A0A0D6B815_RHOSU</name>
<dbReference type="EMBL" id="AP014800">
    <property type="protein sequence ID" value="BAQ71005.1"/>
    <property type="molecule type" value="Genomic_DNA"/>
</dbReference>
<dbReference type="GO" id="GO:0005737">
    <property type="term" value="C:cytoplasm"/>
    <property type="evidence" value="ECO:0007669"/>
    <property type="project" value="TreeGrafter"/>
</dbReference>
<evidence type="ECO:0000259" key="2">
    <source>
        <dbReference type="Pfam" id="PF01266"/>
    </source>
</evidence>
<organism evidence="3 4">
    <name type="scientific">Rhodovulum sulfidophilum</name>
    <name type="common">Rhodobacter sulfidophilus</name>
    <dbReference type="NCBI Taxonomy" id="35806"/>
    <lineage>
        <taxon>Bacteria</taxon>
        <taxon>Pseudomonadati</taxon>
        <taxon>Pseudomonadota</taxon>
        <taxon>Alphaproteobacteria</taxon>
        <taxon>Rhodobacterales</taxon>
        <taxon>Paracoccaceae</taxon>
        <taxon>Rhodovulum</taxon>
    </lineage>
</organism>
<gene>
    <name evidence="3" type="ORF">NHU_03881</name>
</gene>
<dbReference type="PANTHER" id="PTHR13847:SF289">
    <property type="entry name" value="GLYCINE OXIDASE"/>
    <property type="match status" value="1"/>
</dbReference>
<dbReference type="Pfam" id="PF01266">
    <property type="entry name" value="DAO"/>
    <property type="match status" value="1"/>
</dbReference>
<evidence type="ECO:0000256" key="1">
    <source>
        <dbReference type="ARBA" id="ARBA00023002"/>
    </source>
</evidence>
<dbReference type="InterPro" id="IPR036188">
    <property type="entry name" value="FAD/NAD-bd_sf"/>
</dbReference>
<sequence length="348" mass="36428">MARVDVTVMGAGVFGLSSAYACARRGARVRVVEWSHPGAGASGTPVGALSPHVPEQWNPKKQFQFESLIASAAFWAEVEAESGRSTGYGRVGRYQPIAGEKALARARDRALEAGTLWQGQASWQVIRADEARGLVPETPSGWLVHDTLSARIAPRDACAALAEAVRAQGGEVSCGAEGPLEGRVIWATGYPGLAELSADLDRQVGSGVKGQAAILAHDAGAVPQVYADGVLIVPHADGTVAVGSTSEREFDDPYSTDARLDAVIDRARAVCPALADAEVIERWAGVRPRARTIAPMLGGWPGRPGHFVANGGFKIGIGLAPKVGELMAALVLEGRDDIPEGFRVEASL</sequence>
<dbReference type="Gene3D" id="3.30.9.10">
    <property type="entry name" value="D-Amino Acid Oxidase, subunit A, domain 2"/>
    <property type="match status" value="2"/>
</dbReference>
<dbReference type="InterPro" id="IPR006076">
    <property type="entry name" value="FAD-dep_OxRdtase"/>
</dbReference>
<keyword evidence="1" id="KW-0560">Oxidoreductase</keyword>
<dbReference type="eggNOG" id="COG0665">
    <property type="taxonomic scope" value="Bacteria"/>
</dbReference>
<protein>
    <submittedName>
        <fullName evidence="3">Oxidoreductase, FAD-binding</fullName>
    </submittedName>
</protein>
<accession>A0A0D6B815</accession>